<evidence type="ECO:0000256" key="1">
    <source>
        <dbReference type="SAM" id="MobiDB-lite"/>
    </source>
</evidence>
<sequence>MNVGQITPIKPAVNVHRMTYDSENPSLPTTRRDSMLRTLKEDLWTKYKSTREIGKMHRSQGKMGNLRVHKSVADFRQIKGKNNVEEGTKSLSTRRSFPSNLHKIVEMKPATCYISKRTKDMKETLQKMGACASRQNSRQRLLVNSLSASITSRQENAISMNDDVVSKRKQFVQKLSRLKQMGSSTSSESELASDGSPSDNAGLGMLKMAGVLKRKLTLKKLGLSAAKPSPKPPRSFRRLARFVVIFFRVWRLHSFKIRTTVQALTTSTGSNARDVDLLFDKSIFKANKEMRLSGETIRILRKRPVQRTEEELHNVKVALMNYPSISEFPVQMQEMIVRKAWYDTIDVERVIVREGQRPLYFYFILSGTVVKKVMDDERKQSRTLAFLSRGESFGDQDIIEQRPRDCTIIAMETTELMCMSAKDFVEIFQSGGLKDVNDPFFQSVSCLQGWPLHLLANNPKKAVLRFFKRGMVLVKDSSSSDWLYIVKTGSCKVLKKLKKAQPKLKVRRPKVKIPKAENLMPVKQNINPRIPHTDLLDSWLQHEVDKVTASQTNQRGFYRYDEPEINVGTLSTYRRPSELSVVRENSLIPQLPGPFLTKINKPPRNGPSSPNTTDQAAEQAEAVDEANVEAKTDFDGEQPMKKVKFTEILPKHRNTHSDYGARPKDKEDPAMFVTVKTLTKGTVFGLTEFIYGKQTSLSLVSNGAECIMIEKKFFSEHAPQALMNRLREEIFPFPGDEELQQGLQTRVSWEAHKRAAFSQTIRAIQMKKTNVQDTRMRMTTKHISEQQTFTF</sequence>
<organism evidence="3 4">
    <name type="scientific">Lingula anatina</name>
    <name type="common">Brachiopod</name>
    <name type="synonym">Lingula unguis</name>
    <dbReference type="NCBI Taxonomy" id="7574"/>
    <lineage>
        <taxon>Eukaryota</taxon>
        <taxon>Metazoa</taxon>
        <taxon>Spiralia</taxon>
        <taxon>Lophotrochozoa</taxon>
        <taxon>Brachiopoda</taxon>
        <taxon>Linguliformea</taxon>
        <taxon>Lingulata</taxon>
        <taxon>Lingulida</taxon>
        <taxon>Linguloidea</taxon>
        <taxon>Lingulidae</taxon>
        <taxon>Lingula</taxon>
    </lineage>
</organism>
<dbReference type="OrthoDB" id="166212at2759"/>
<evidence type="ECO:0000313" key="3">
    <source>
        <dbReference type="Proteomes" id="UP000085678"/>
    </source>
</evidence>
<dbReference type="Proteomes" id="UP000085678">
    <property type="component" value="Unplaced"/>
</dbReference>
<dbReference type="InterPro" id="IPR000595">
    <property type="entry name" value="cNMP-bd_dom"/>
</dbReference>
<name>A0A1S3JS60_LINAN</name>
<dbReference type="GeneID" id="106175407"/>
<gene>
    <name evidence="4" type="primary">LOC106175407</name>
</gene>
<dbReference type="CDD" id="cd00038">
    <property type="entry name" value="CAP_ED"/>
    <property type="match status" value="1"/>
</dbReference>
<feature type="region of interest" description="Disordered" evidence="1">
    <location>
        <begin position="177"/>
        <end position="199"/>
    </location>
</feature>
<evidence type="ECO:0000313" key="4">
    <source>
        <dbReference type="RefSeq" id="XP_013412844.1"/>
    </source>
</evidence>
<dbReference type="PANTHER" id="PTHR23011">
    <property type="entry name" value="CYCLIC NUCLEOTIDE-BINDING DOMAIN CONTAINING PROTEIN"/>
    <property type="match status" value="1"/>
</dbReference>
<dbReference type="AlphaFoldDB" id="A0A1S3JS60"/>
<dbReference type="InterPro" id="IPR018490">
    <property type="entry name" value="cNMP-bd_dom_sf"/>
</dbReference>
<feature type="compositionally biased region" description="Low complexity" evidence="1">
    <location>
        <begin position="183"/>
        <end position="198"/>
    </location>
</feature>
<feature type="compositionally biased region" description="Low complexity" evidence="1">
    <location>
        <begin position="611"/>
        <end position="620"/>
    </location>
</feature>
<evidence type="ECO:0000259" key="2">
    <source>
        <dbReference type="PROSITE" id="PS50042"/>
    </source>
</evidence>
<dbReference type="PROSITE" id="PS50042">
    <property type="entry name" value="CNMP_BINDING_3"/>
    <property type="match status" value="1"/>
</dbReference>
<dbReference type="Pfam" id="PF00027">
    <property type="entry name" value="cNMP_binding"/>
    <property type="match status" value="1"/>
</dbReference>
<dbReference type="PANTHER" id="PTHR23011:SF28">
    <property type="entry name" value="CYCLIC NUCLEOTIDE-BINDING DOMAIN CONTAINING PROTEIN"/>
    <property type="match status" value="1"/>
</dbReference>
<dbReference type="SUPFAM" id="SSF51206">
    <property type="entry name" value="cAMP-binding domain-like"/>
    <property type="match status" value="2"/>
</dbReference>
<accession>A0A1S3JS60</accession>
<proteinExistence type="predicted"/>
<keyword evidence="3" id="KW-1185">Reference proteome</keyword>
<protein>
    <submittedName>
        <fullName evidence="4">Uncharacterized protein LOC106175407 isoform X2</fullName>
    </submittedName>
</protein>
<dbReference type="RefSeq" id="XP_013412844.1">
    <property type="nucleotide sequence ID" value="XM_013557390.2"/>
</dbReference>
<reference evidence="4" key="1">
    <citation type="submission" date="2025-08" db="UniProtKB">
        <authorList>
            <consortium name="RefSeq"/>
        </authorList>
    </citation>
    <scope>IDENTIFICATION</scope>
    <source>
        <tissue evidence="4">Gonads</tissue>
    </source>
</reference>
<feature type="domain" description="Cyclic nucleotide-binding" evidence="2">
    <location>
        <begin position="351"/>
        <end position="428"/>
    </location>
</feature>
<feature type="region of interest" description="Disordered" evidence="1">
    <location>
        <begin position="593"/>
        <end position="631"/>
    </location>
</feature>
<dbReference type="Gene3D" id="2.60.120.10">
    <property type="entry name" value="Jelly Rolls"/>
    <property type="match status" value="2"/>
</dbReference>
<dbReference type="InterPro" id="IPR014710">
    <property type="entry name" value="RmlC-like_jellyroll"/>
</dbReference>